<organism evidence="1 2">
    <name type="scientific">Phytophthora cactorum</name>
    <dbReference type="NCBI Taxonomy" id="29920"/>
    <lineage>
        <taxon>Eukaryota</taxon>
        <taxon>Sar</taxon>
        <taxon>Stramenopiles</taxon>
        <taxon>Oomycota</taxon>
        <taxon>Peronosporomycetes</taxon>
        <taxon>Peronosporales</taxon>
        <taxon>Peronosporaceae</taxon>
        <taxon>Phytophthora</taxon>
    </lineage>
</organism>
<dbReference type="Proteomes" id="UP000697107">
    <property type="component" value="Unassembled WGS sequence"/>
</dbReference>
<dbReference type="VEuPathDB" id="FungiDB:PC110_g16290"/>
<evidence type="ECO:0000313" key="2">
    <source>
        <dbReference type="Proteomes" id="UP000697107"/>
    </source>
</evidence>
<evidence type="ECO:0000313" key="1">
    <source>
        <dbReference type="EMBL" id="KAG2989588.1"/>
    </source>
</evidence>
<gene>
    <name evidence="1" type="ORF">PC118_g6069</name>
</gene>
<sequence length="92" mass="9846">MDYAADGGLPTLGVDSTELMKNMDDPLDLQTLSMTTGKILGLLLGLPMVIPMDETSLTGVGRRKQTLLKYYSHPEWGIPLAEHAEGQSGGDA</sequence>
<dbReference type="AlphaFoldDB" id="A0A8T1GA71"/>
<name>A0A8T1GA71_9STRA</name>
<dbReference type="EMBL" id="RCML01000131">
    <property type="protein sequence ID" value="KAG2989588.1"/>
    <property type="molecule type" value="Genomic_DNA"/>
</dbReference>
<accession>A0A8T1GA71</accession>
<proteinExistence type="predicted"/>
<comment type="caution">
    <text evidence="1">The sequence shown here is derived from an EMBL/GenBank/DDBJ whole genome shotgun (WGS) entry which is preliminary data.</text>
</comment>
<reference evidence="1" key="1">
    <citation type="submission" date="2018-10" db="EMBL/GenBank/DDBJ databases">
        <title>Effector identification in a new, highly contiguous assembly of the strawberry crown rot pathogen Phytophthora cactorum.</title>
        <authorList>
            <person name="Armitage A.D."/>
            <person name="Nellist C.F."/>
            <person name="Bates H."/>
            <person name="Vickerstaff R.J."/>
            <person name="Harrison R.J."/>
        </authorList>
    </citation>
    <scope>NUCLEOTIDE SEQUENCE</scope>
    <source>
        <strain evidence="1">P415</strain>
    </source>
</reference>
<protein>
    <submittedName>
        <fullName evidence="1">Uncharacterized protein</fullName>
    </submittedName>
</protein>